<dbReference type="InterPro" id="IPR004358">
    <property type="entry name" value="Sig_transdc_His_kin-like_C"/>
</dbReference>
<evidence type="ECO:0000256" key="3">
    <source>
        <dbReference type="ARBA" id="ARBA00012438"/>
    </source>
</evidence>
<keyword evidence="4" id="KW-0597">Phosphoprotein</keyword>
<feature type="domain" description="Histidine kinase" evidence="11">
    <location>
        <begin position="277"/>
        <end position="478"/>
    </location>
</feature>
<dbReference type="GO" id="GO:0005524">
    <property type="term" value="F:ATP binding"/>
    <property type="evidence" value="ECO:0007669"/>
    <property type="project" value="UniProtKB-KW"/>
</dbReference>
<accession>A0A0F7K0Q4</accession>
<dbReference type="Gene3D" id="3.30.565.10">
    <property type="entry name" value="Histidine kinase-like ATPase, C-terminal domain"/>
    <property type="match status" value="1"/>
</dbReference>
<dbReference type="SUPFAM" id="SSF55874">
    <property type="entry name" value="ATPase domain of HSP90 chaperone/DNA topoisomerase II/histidine kinase"/>
    <property type="match status" value="1"/>
</dbReference>
<evidence type="ECO:0000256" key="1">
    <source>
        <dbReference type="ARBA" id="ARBA00000085"/>
    </source>
</evidence>
<proteinExistence type="predicted"/>
<comment type="catalytic activity">
    <reaction evidence="1">
        <text>ATP + protein L-histidine = ADP + protein N-phospho-L-histidine.</text>
        <dbReference type="EC" id="2.7.13.3"/>
    </reaction>
</comment>
<dbReference type="EMBL" id="CP011412">
    <property type="protein sequence ID" value="AKH22091.1"/>
    <property type="molecule type" value="Genomic_DNA"/>
</dbReference>
<feature type="transmembrane region" description="Helical" evidence="10">
    <location>
        <begin position="12"/>
        <end position="31"/>
    </location>
</feature>
<dbReference type="SUPFAM" id="SSF47384">
    <property type="entry name" value="Homodimeric domain of signal transducing histidine kinase"/>
    <property type="match status" value="1"/>
</dbReference>
<dbReference type="InterPro" id="IPR003594">
    <property type="entry name" value="HATPase_dom"/>
</dbReference>
<dbReference type="CDD" id="cd00082">
    <property type="entry name" value="HisKA"/>
    <property type="match status" value="1"/>
</dbReference>
<dbReference type="AlphaFoldDB" id="A0A0F7K0Q4"/>
<dbReference type="Gene3D" id="6.10.340.10">
    <property type="match status" value="1"/>
</dbReference>
<dbReference type="GO" id="GO:0016020">
    <property type="term" value="C:membrane"/>
    <property type="evidence" value="ECO:0007669"/>
    <property type="project" value="UniProtKB-SubCell"/>
</dbReference>
<protein>
    <recommendedName>
        <fullName evidence="3">histidine kinase</fullName>
        <ecNumber evidence="3">2.7.13.3</ecNumber>
    </recommendedName>
</protein>
<evidence type="ECO:0000256" key="9">
    <source>
        <dbReference type="ARBA" id="ARBA00023012"/>
    </source>
</evidence>
<dbReference type="PANTHER" id="PTHR43065">
    <property type="entry name" value="SENSOR HISTIDINE KINASE"/>
    <property type="match status" value="1"/>
</dbReference>
<dbReference type="PANTHER" id="PTHR43065:SF10">
    <property type="entry name" value="PEROXIDE STRESS-ACTIVATED HISTIDINE KINASE MAK3"/>
    <property type="match status" value="1"/>
</dbReference>
<evidence type="ECO:0000256" key="10">
    <source>
        <dbReference type="SAM" id="Phobius"/>
    </source>
</evidence>
<keyword evidence="9" id="KW-0902">Two-component regulatory system</keyword>
<reference evidence="13 14" key="1">
    <citation type="journal article" date="2015" name="Genome Announc.">
        <title>Complete Genome Sequence of Sedimenticola thiotaurini Strain SIP-G1, a Polyphosphate- and Polyhydroxyalkanoate-Accumulating Sulfur-Oxidizing Gammaproteobacterium Isolated from Salt Marsh Sediments.</title>
        <authorList>
            <person name="Flood B.E."/>
            <person name="Jones D.S."/>
            <person name="Bailey J.V."/>
        </authorList>
    </citation>
    <scope>NUCLEOTIDE SEQUENCE [LARGE SCALE GENOMIC DNA]</scope>
    <source>
        <strain evidence="13 14">SIP-G1</strain>
    </source>
</reference>
<evidence type="ECO:0000256" key="8">
    <source>
        <dbReference type="ARBA" id="ARBA00022840"/>
    </source>
</evidence>
<feature type="transmembrane region" description="Helical" evidence="10">
    <location>
        <begin position="171"/>
        <end position="195"/>
    </location>
</feature>
<evidence type="ECO:0000256" key="4">
    <source>
        <dbReference type="ARBA" id="ARBA00022553"/>
    </source>
</evidence>
<dbReference type="PROSITE" id="PS50109">
    <property type="entry name" value="HIS_KIN"/>
    <property type="match status" value="1"/>
</dbReference>
<dbReference type="SMART" id="SM00387">
    <property type="entry name" value="HATPase_c"/>
    <property type="match status" value="1"/>
</dbReference>
<dbReference type="Proteomes" id="UP000034410">
    <property type="component" value="Chromosome"/>
</dbReference>
<organism evidence="13 14">
    <name type="scientific">Sedimenticola thiotaurini</name>
    <dbReference type="NCBI Taxonomy" id="1543721"/>
    <lineage>
        <taxon>Bacteria</taxon>
        <taxon>Pseudomonadati</taxon>
        <taxon>Pseudomonadota</taxon>
        <taxon>Gammaproteobacteria</taxon>
        <taxon>Chromatiales</taxon>
        <taxon>Sedimenticolaceae</taxon>
        <taxon>Sedimenticola</taxon>
    </lineage>
</organism>
<keyword evidence="5" id="KW-0808">Transferase</keyword>
<dbReference type="InterPro" id="IPR036890">
    <property type="entry name" value="HATPase_C_sf"/>
</dbReference>
<keyword evidence="8" id="KW-0067">ATP-binding</keyword>
<dbReference type="Gene3D" id="1.10.287.130">
    <property type="match status" value="1"/>
</dbReference>
<dbReference type="InterPro" id="IPR005467">
    <property type="entry name" value="His_kinase_dom"/>
</dbReference>
<evidence type="ECO:0000259" key="11">
    <source>
        <dbReference type="PROSITE" id="PS50109"/>
    </source>
</evidence>
<keyword evidence="10" id="KW-0812">Transmembrane</keyword>
<keyword evidence="10" id="KW-0472">Membrane</keyword>
<evidence type="ECO:0000313" key="14">
    <source>
        <dbReference type="Proteomes" id="UP000034410"/>
    </source>
</evidence>
<dbReference type="InterPro" id="IPR036097">
    <property type="entry name" value="HisK_dim/P_sf"/>
</dbReference>
<dbReference type="InterPro" id="IPR003660">
    <property type="entry name" value="HAMP_dom"/>
</dbReference>
<dbReference type="PATRIC" id="fig|1543721.4.peg.1323"/>
<dbReference type="Pfam" id="PF00512">
    <property type="entry name" value="HisKA"/>
    <property type="match status" value="1"/>
</dbReference>
<dbReference type="InterPro" id="IPR003661">
    <property type="entry name" value="HisK_dim/P_dom"/>
</dbReference>
<dbReference type="Pfam" id="PF02518">
    <property type="entry name" value="HATPase_c"/>
    <property type="match status" value="1"/>
</dbReference>
<evidence type="ECO:0000313" key="13">
    <source>
        <dbReference type="EMBL" id="AKH22091.1"/>
    </source>
</evidence>
<dbReference type="PROSITE" id="PS50885">
    <property type="entry name" value="HAMP"/>
    <property type="match status" value="1"/>
</dbReference>
<keyword evidence="10" id="KW-1133">Transmembrane helix</keyword>
<keyword evidence="7" id="KW-0418">Kinase</keyword>
<evidence type="ECO:0000259" key="12">
    <source>
        <dbReference type="PROSITE" id="PS50885"/>
    </source>
</evidence>
<sequence>MFNLSIKHKIPLWGAVLIIVSTLSVCSVFLYRSYHNIESTLATSAGTLGSTLARTLIPTLLHDDVWRGFEIVKAPFTDAHSDNPFQPVVAMVVTKEQQIFVSSDPDNFPMLTELRDLGQGFPELIETITPLDIPPTTIITPDDSEFTFAAIPMIDSDTRLGTLVLLYSRSLLYYMFASSALHGVIIGLVVLAVLLPINWYWGQRMATPLVRLAHRMDEIQTHLPEQLQPELYNYADELGHLFKAYNRMVVALREKEQLERGILSAERLAAIGRLTAGIAHEINNPLAGMLTALDTLKQRDHLDERTLRTLGLVERGLLQVKDTVAALLVEARQQKRRLERQDLEDVYTLMQSTTAKRQVNLTFDIDLPASTAVPASPVRQVVINLLNNAIQAAGDGGWVKCAISSNQEQIRIEVINNGDPILPERLKNLFEPFVSYREGGHGLGLWVTYQLVQQMAGVIEVDSRDGTVSFVVTIPIDENEVEVA</sequence>
<name>A0A0F7K0Q4_9GAMM</name>
<evidence type="ECO:0000256" key="6">
    <source>
        <dbReference type="ARBA" id="ARBA00022741"/>
    </source>
</evidence>
<dbReference type="KEGG" id="seds:AAY24_06385"/>
<comment type="subcellular location">
    <subcellularLocation>
        <location evidence="2">Membrane</location>
    </subcellularLocation>
</comment>
<keyword evidence="6" id="KW-0547">Nucleotide-binding</keyword>
<evidence type="ECO:0000256" key="5">
    <source>
        <dbReference type="ARBA" id="ARBA00022679"/>
    </source>
</evidence>
<dbReference type="EC" id="2.7.13.3" evidence="3"/>
<dbReference type="PRINTS" id="PR00344">
    <property type="entry name" value="BCTRLSENSOR"/>
</dbReference>
<keyword evidence="14" id="KW-1185">Reference proteome</keyword>
<feature type="domain" description="HAMP" evidence="12">
    <location>
        <begin position="203"/>
        <end position="257"/>
    </location>
</feature>
<gene>
    <name evidence="13" type="ORF">AAY24_06385</name>
</gene>
<dbReference type="SMART" id="SM00388">
    <property type="entry name" value="HisKA"/>
    <property type="match status" value="1"/>
</dbReference>
<evidence type="ECO:0000256" key="7">
    <source>
        <dbReference type="ARBA" id="ARBA00022777"/>
    </source>
</evidence>
<dbReference type="SMART" id="SM00304">
    <property type="entry name" value="HAMP"/>
    <property type="match status" value="1"/>
</dbReference>
<dbReference type="GO" id="GO:0000155">
    <property type="term" value="F:phosphorelay sensor kinase activity"/>
    <property type="evidence" value="ECO:0007669"/>
    <property type="project" value="InterPro"/>
</dbReference>
<evidence type="ECO:0000256" key="2">
    <source>
        <dbReference type="ARBA" id="ARBA00004370"/>
    </source>
</evidence>